<comment type="caution">
    <text evidence="1">The sequence shown here is derived from an EMBL/GenBank/DDBJ whole genome shotgun (WGS) entry which is preliminary data.</text>
</comment>
<protein>
    <recommendedName>
        <fullName evidence="3">Nucleoid DNA-binding protein</fullName>
    </recommendedName>
</protein>
<evidence type="ECO:0000313" key="2">
    <source>
        <dbReference type="Proteomes" id="UP000252086"/>
    </source>
</evidence>
<gene>
    <name evidence="1" type="ORF">DFP76_101175</name>
</gene>
<evidence type="ECO:0008006" key="3">
    <source>
        <dbReference type="Google" id="ProtNLM"/>
    </source>
</evidence>
<proteinExistence type="predicted"/>
<name>A0A366D783_9GAMM</name>
<dbReference type="RefSeq" id="WP_113872802.1">
    <property type="nucleotide sequence ID" value="NZ_QNRF01000001.1"/>
</dbReference>
<dbReference type="InterPro" id="IPR057869">
    <property type="entry name" value="HP1_YO34"/>
</dbReference>
<dbReference type="Proteomes" id="UP000252086">
    <property type="component" value="Unassembled WGS sequence"/>
</dbReference>
<organism evidence="1 2">
    <name type="scientific">Marinomonas aquiplantarum</name>
    <dbReference type="NCBI Taxonomy" id="491951"/>
    <lineage>
        <taxon>Bacteria</taxon>
        <taxon>Pseudomonadati</taxon>
        <taxon>Pseudomonadota</taxon>
        <taxon>Gammaproteobacteria</taxon>
        <taxon>Oceanospirillales</taxon>
        <taxon>Oceanospirillaceae</taxon>
        <taxon>Marinomonas</taxon>
    </lineage>
</organism>
<evidence type="ECO:0000313" key="1">
    <source>
        <dbReference type="EMBL" id="RBO85900.1"/>
    </source>
</evidence>
<dbReference type="EMBL" id="QNRF01000001">
    <property type="protein sequence ID" value="RBO85900.1"/>
    <property type="molecule type" value="Genomic_DNA"/>
</dbReference>
<accession>A0A366D783</accession>
<reference evidence="1 2" key="1">
    <citation type="submission" date="2018-06" db="EMBL/GenBank/DDBJ databases">
        <title>Genomic Encyclopedia of Type Strains, Phase III (KMG-III): the genomes of soil and plant-associated and newly described type strains.</title>
        <authorList>
            <person name="Whitman W."/>
        </authorList>
    </citation>
    <scope>NUCLEOTIDE SEQUENCE [LARGE SCALE GENOMIC DNA]</scope>
    <source>
        <strain evidence="1 2">CECT 7732</strain>
    </source>
</reference>
<dbReference type="Pfam" id="PF25759">
    <property type="entry name" value="HP1_ORF34"/>
    <property type="match status" value="1"/>
</dbReference>
<dbReference type="AlphaFoldDB" id="A0A366D783"/>
<keyword evidence="2" id="KW-1185">Reference proteome</keyword>
<sequence>MIALILNDTTITGYGLKVACELALPEDDLSGQSSSTATAEKGFKPKRLKVSLNIKYEDADVLSTILLLSSATDSDTGKRTVYNIDNQTASAFGVRQVRFTDRVAAQEMEGSHAWSVNFTLLEHLSTSEKIESQRLEQSDSNLAAADQATADDSQNNTTWLDKLLSHLDGSLANENGS</sequence>
<dbReference type="OrthoDB" id="7015140at2"/>